<dbReference type="EMBL" id="JAAGAX010000017">
    <property type="protein sequence ID" value="KAF2287112.1"/>
    <property type="molecule type" value="Genomic_DNA"/>
</dbReference>
<reference evidence="4 5" key="1">
    <citation type="journal article" date="2020" name="Mol. Plant">
        <title>The Chromosome-Based Rubber Tree Genome Provides New Insights into Spurge Genome Evolution and Rubber Biosynthesis.</title>
        <authorList>
            <person name="Liu J."/>
            <person name="Shi C."/>
            <person name="Shi C.C."/>
            <person name="Li W."/>
            <person name="Zhang Q.J."/>
            <person name="Zhang Y."/>
            <person name="Li K."/>
            <person name="Lu H.F."/>
            <person name="Shi C."/>
            <person name="Zhu S.T."/>
            <person name="Xiao Z.Y."/>
            <person name="Nan H."/>
            <person name="Yue Y."/>
            <person name="Zhu X.G."/>
            <person name="Wu Y."/>
            <person name="Hong X.N."/>
            <person name="Fan G.Y."/>
            <person name="Tong Y."/>
            <person name="Zhang D."/>
            <person name="Mao C.L."/>
            <person name="Liu Y.L."/>
            <person name="Hao S.J."/>
            <person name="Liu W.Q."/>
            <person name="Lv M.Q."/>
            <person name="Zhang H.B."/>
            <person name="Liu Y."/>
            <person name="Hu-Tang G.R."/>
            <person name="Wang J.P."/>
            <person name="Wang J.H."/>
            <person name="Sun Y.H."/>
            <person name="Ni S.B."/>
            <person name="Chen W.B."/>
            <person name="Zhang X.C."/>
            <person name="Jiao Y.N."/>
            <person name="Eichler E.E."/>
            <person name="Li G.H."/>
            <person name="Liu X."/>
            <person name="Gao L.Z."/>
        </authorList>
    </citation>
    <scope>NUCLEOTIDE SEQUENCE [LARGE SCALE GENOMIC DNA]</scope>
    <source>
        <strain evidence="5">cv. GT1</strain>
        <tissue evidence="4">Leaf</tissue>
    </source>
</reference>
<feature type="region of interest" description="Disordered" evidence="3">
    <location>
        <begin position="181"/>
        <end position="212"/>
    </location>
</feature>
<evidence type="ECO:0000256" key="2">
    <source>
        <dbReference type="ARBA" id="ARBA00024198"/>
    </source>
</evidence>
<evidence type="ECO:0000313" key="4">
    <source>
        <dbReference type="EMBL" id="KAF2287112.1"/>
    </source>
</evidence>
<dbReference type="GO" id="GO:0040008">
    <property type="term" value="P:regulation of growth"/>
    <property type="evidence" value="ECO:0007669"/>
    <property type="project" value="InterPro"/>
</dbReference>
<sequence length="277" mass="30924">MQQVAGGPTSIHTRTRNQEFSDWPHGLLAIGTFGNSNIKEDSNKPNSVQENLSQDHLQQLTLEEVEKLHDEVKSLLLNDTESDTAKLALDKLLNGNPSSEDEKDCHLQGSTVTILGTGKGTCLDDTCSAINKKSLPFLLKKMLVCRGGFTPTPSLRDQVPESRMEKILRAIFYKKIYPQNPSSTSSTKKYLENKHKPRPVSEDGINHKDDKGSKWVKTDSECVDALPLISARHMLLGCFTDGPVNLSLKFARLLILLPCILTWIREQRDEMLMTGKP</sequence>
<dbReference type="GO" id="GO:0009630">
    <property type="term" value="P:gravitropism"/>
    <property type="evidence" value="ECO:0007669"/>
    <property type="project" value="InterPro"/>
</dbReference>
<keyword evidence="5" id="KW-1185">Reference proteome</keyword>
<dbReference type="PANTHER" id="PTHR34045:SF11">
    <property type="entry name" value="PH DOMAIN-CONTAINING PROTEIN"/>
    <property type="match status" value="1"/>
</dbReference>
<evidence type="ECO:0000313" key="5">
    <source>
        <dbReference type="Proteomes" id="UP000467840"/>
    </source>
</evidence>
<dbReference type="InterPro" id="IPR044683">
    <property type="entry name" value="LAZY"/>
</dbReference>
<dbReference type="PANTHER" id="PTHR34045">
    <property type="entry name" value="OS03G0406300 PROTEIN"/>
    <property type="match status" value="1"/>
</dbReference>
<organism evidence="4 5">
    <name type="scientific">Hevea brasiliensis</name>
    <name type="common">Para rubber tree</name>
    <name type="synonym">Siphonia brasiliensis</name>
    <dbReference type="NCBI Taxonomy" id="3981"/>
    <lineage>
        <taxon>Eukaryota</taxon>
        <taxon>Viridiplantae</taxon>
        <taxon>Streptophyta</taxon>
        <taxon>Embryophyta</taxon>
        <taxon>Tracheophyta</taxon>
        <taxon>Spermatophyta</taxon>
        <taxon>Magnoliopsida</taxon>
        <taxon>eudicotyledons</taxon>
        <taxon>Gunneridae</taxon>
        <taxon>Pentapetalae</taxon>
        <taxon>rosids</taxon>
        <taxon>fabids</taxon>
        <taxon>Malpighiales</taxon>
        <taxon>Euphorbiaceae</taxon>
        <taxon>Crotonoideae</taxon>
        <taxon>Micrandreae</taxon>
        <taxon>Hevea</taxon>
    </lineage>
</organism>
<gene>
    <name evidence="4" type="ORF">GH714_038261</name>
</gene>
<evidence type="ECO:0000256" key="3">
    <source>
        <dbReference type="SAM" id="MobiDB-lite"/>
    </source>
</evidence>
<comment type="caution">
    <text evidence="4">The sequence shown here is derived from an EMBL/GenBank/DDBJ whole genome shotgun (WGS) entry which is preliminary data.</text>
</comment>
<proteinExistence type="inferred from homology"/>
<evidence type="ECO:0000256" key="1">
    <source>
        <dbReference type="ARBA" id="ARBA00022604"/>
    </source>
</evidence>
<feature type="compositionally biased region" description="Basic and acidic residues" evidence="3">
    <location>
        <begin position="189"/>
        <end position="212"/>
    </location>
</feature>
<accession>A0A6A6KDZ3</accession>
<keyword evidence="1" id="KW-0341">Growth regulation</keyword>
<name>A0A6A6KDZ3_HEVBR</name>
<comment type="similarity">
    <text evidence="2">Belongs to the LAZY family.</text>
</comment>
<dbReference type="AlphaFoldDB" id="A0A6A6KDZ3"/>
<dbReference type="Proteomes" id="UP000467840">
    <property type="component" value="Chromosome 3"/>
</dbReference>
<protein>
    <submittedName>
        <fullName evidence="4">Uncharacterized protein</fullName>
    </submittedName>
</protein>